<comment type="caution">
    <text evidence="1">The sequence shown here is derived from an EMBL/GenBank/DDBJ whole genome shotgun (WGS) entry which is preliminary data.</text>
</comment>
<dbReference type="EMBL" id="LAVV01008334">
    <property type="protein sequence ID" value="KNZ53083.1"/>
    <property type="molecule type" value="Genomic_DNA"/>
</dbReference>
<name>A0A0L6UX19_9BASI</name>
<reference evidence="1 2" key="1">
    <citation type="submission" date="2015-08" db="EMBL/GenBank/DDBJ databases">
        <title>Next Generation Sequencing and Analysis of the Genome of Puccinia sorghi L Schw, the Causal Agent of Maize Common Rust.</title>
        <authorList>
            <person name="Rochi L."/>
            <person name="Burguener G."/>
            <person name="Darino M."/>
            <person name="Turjanski A."/>
            <person name="Kreff E."/>
            <person name="Dieguez M.J."/>
            <person name="Sacco F."/>
        </authorList>
    </citation>
    <scope>NUCLEOTIDE SEQUENCE [LARGE SCALE GENOMIC DNA]</scope>
    <source>
        <strain evidence="1 2">RO10H11247</strain>
    </source>
</reference>
<evidence type="ECO:0000313" key="2">
    <source>
        <dbReference type="Proteomes" id="UP000037035"/>
    </source>
</evidence>
<evidence type="ECO:0000313" key="1">
    <source>
        <dbReference type="EMBL" id="KNZ53083.1"/>
    </source>
</evidence>
<gene>
    <name evidence="1" type="ORF">VP01_3349g1</name>
</gene>
<dbReference type="AlphaFoldDB" id="A0A0L6UX19"/>
<organism evidence="1 2">
    <name type="scientific">Puccinia sorghi</name>
    <dbReference type="NCBI Taxonomy" id="27349"/>
    <lineage>
        <taxon>Eukaryota</taxon>
        <taxon>Fungi</taxon>
        <taxon>Dikarya</taxon>
        <taxon>Basidiomycota</taxon>
        <taxon>Pucciniomycotina</taxon>
        <taxon>Pucciniomycetes</taxon>
        <taxon>Pucciniales</taxon>
        <taxon>Pucciniaceae</taxon>
        <taxon>Puccinia</taxon>
    </lineage>
</organism>
<protein>
    <submittedName>
        <fullName evidence="1">Uncharacterized protein</fullName>
    </submittedName>
</protein>
<dbReference type="VEuPathDB" id="FungiDB:VP01_3349g1"/>
<dbReference type="Proteomes" id="UP000037035">
    <property type="component" value="Unassembled WGS sequence"/>
</dbReference>
<proteinExistence type="predicted"/>
<keyword evidence="2" id="KW-1185">Reference proteome</keyword>
<dbReference type="OrthoDB" id="3248529at2759"/>
<accession>A0A0L6UX19</accession>
<sequence>GTGLNLTKPSFYLGLKSDSDFCSPTVLQLKCHMRSVYRWQKSWVNLRALRGTPDDVWADLERWMITLARYNGILWITLPPDLSRTFVQLGYSLCRLLLDAAIMQCNQPWTNRKTVTVTRLSD</sequence>
<feature type="non-terminal residue" evidence="1">
    <location>
        <position position="1"/>
    </location>
</feature>